<keyword evidence="1" id="KW-0150">Chloroplast</keyword>
<keyword evidence="1" id="KW-0934">Plastid</keyword>
<dbReference type="RefSeq" id="YP_001152257.1">
    <property type="nucleotide sequence ID" value="NC_004677.2"/>
</dbReference>
<name>A4QMG0_PINKO</name>
<accession>A4QMG0</accession>
<dbReference type="EMBL" id="AY228468">
    <property type="protein sequence ID" value="ABP35497.1"/>
    <property type="molecule type" value="Genomic_DNA"/>
</dbReference>
<geneLocation type="chloroplast" evidence="1"/>
<dbReference type="AlphaFoldDB" id="A4QMG0"/>
<protein>
    <submittedName>
        <fullName evidence="1">ORF46j</fullName>
    </submittedName>
</protein>
<organism evidence="1">
    <name type="scientific">Pinus koraiensis</name>
    <name type="common">Korean pine</name>
    <dbReference type="NCBI Taxonomy" id="88728"/>
    <lineage>
        <taxon>Eukaryota</taxon>
        <taxon>Viridiplantae</taxon>
        <taxon>Streptophyta</taxon>
        <taxon>Embryophyta</taxon>
        <taxon>Tracheophyta</taxon>
        <taxon>Spermatophyta</taxon>
        <taxon>Pinopsida</taxon>
        <taxon>Pinidae</taxon>
        <taxon>Conifers I</taxon>
        <taxon>Pinales</taxon>
        <taxon>Pinaceae</taxon>
        <taxon>Pinus</taxon>
        <taxon>Pinus subgen. Strobus</taxon>
    </lineage>
</organism>
<evidence type="ECO:0000313" key="1">
    <source>
        <dbReference type="EMBL" id="ABP35497.1"/>
    </source>
</evidence>
<sequence length="46" mass="5275">MRLAAGAAILERKKSNDWNDRVFENRTPHSFLSFRTVHGTRTSRGS</sequence>
<reference evidence="1" key="1">
    <citation type="submission" date="2007-04" db="EMBL/GenBank/DDBJ databases">
        <authorList>
            <person name="Noh E.W."/>
            <person name="Lee J.S."/>
            <person name="Choi Y.I."/>
            <person name="Han M.S."/>
            <person name="Yi Y.S."/>
            <person name="Han S.U."/>
        </authorList>
    </citation>
    <scope>NUCLEOTIDE SEQUENCE</scope>
</reference>
<dbReference type="GeneID" id="5048604"/>
<proteinExistence type="predicted"/>